<dbReference type="PANTHER" id="PTHR10826:SF1">
    <property type="entry name" value="COMPLEMENT COMPONENT 1 Q SUBCOMPONENT-BINDING PROTEIN, MITOCHONDRIAL"/>
    <property type="match status" value="1"/>
</dbReference>
<gene>
    <name evidence="1" type="ORF">HJC23_003456</name>
</gene>
<dbReference type="InterPro" id="IPR036561">
    <property type="entry name" value="MAM33_sf"/>
</dbReference>
<evidence type="ECO:0008006" key="3">
    <source>
        <dbReference type="Google" id="ProtNLM"/>
    </source>
</evidence>
<name>A0ABD3QUD0_9STRA</name>
<dbReference type="Pfam" id="PF02330">
    <property type="entry name" value="MAM33"/>
    <property type="match status" value="1"/>
</dbReference>
<comment type="caution">
    <text evidence="1">The sequence shown here is derived from an EMBL/GenBank/DDBJ whole genome shotgun (WGS) entry which is preliminary data.</text>
</comment>
<evidence type="ECO:0000313" key="2">
    <source>
        <dbReference type="Proteomes" id="UP001516023"/>
    </source>
</evidence>
<accession>A0ABD3QUD0</accession>
<dbReference type="Gene3D" id="3.10.280.10">
    <property type="entry name" value="Mitochondrial glycoprotein"/>
    <property type="match status" value="1"/>
</dbReference>
<proteinExistence type="predicted"/>
<dbReference type="AlphaFoldDB" id="A0ABD3QUD0"/>
<organism evidence="1 2">
    <name type="scientific">Cyclotella cryptica</name>
    <dbReference type="NCBI Taxonomy" id="29204"/>
    <lineage>
        <taxon>Eukaryota</taxon>
        <taxon>Sar</taxon>
        <taxon>Stramenopiles</taxon>
        <taxon>Ochrophyta</taxon>
        <taxon>Bacillariophyta</taxon>
        <taxon>Coscinodiscophyceae</taxon>
        <taxon>Thalassiosirophycidae</taxon>
        <taxon>Stephanodiscales</taxon>
        <taxon>Stephanodiscaceae</taxon>
        <taxon>Cyclotella</taxon>
    </lineage>
</organism>
<evidence type="ECO:0000313" key="1">
    <source>
        <dbReference type="EMBL" id="KAL3803181.1"/>
    </source>
</evidence>
<dbReference type="Proteomes" id="UP001516023">
    <property type="component" value="Unassembled WGS sequence"/>
</dbReference>
<sequence length="285" mass="31031">MLRSTVLVRRLAASSLTTRAAVVACSTTEPISSRSISRHTSNHMAAWTPPLNSRTLSSSSSRKLGSILQREITEETDAGSGASTLPEELQTLYDDISKDWTIVQGITGIGSDETGSGATVRMFKKENGSNGAKIGVVFHCQDTEEDHPFNEDELYEDQRADEEEEQEEPATAVRFAVTVSKGGHTVVIQCRSVEGELSVESVAVRDGDAEGALLALAGGEGLHSSLYQGPEFDELAPDLQEAFHNYVQKECGVDEDLTAFITMYADYREQEEYVSWMKTAVNVLA</sequence>
<dbReference type="PANTHER" id="PTHR10826">
    <property type="entry name" value="COMPLEMENT COMPONENT 1"/>
    <property type="match status" value="1"/>
</dbReference>
<reference evidence="1 2" key="1">
    <citation type="journal article" date="2020" name="G3 (Bethesda)">
        <title>Improved Reference Genome for Cyclotella cryptica CCMP332, a Model for Cell Wall Morphogenesis, Salinity Adaptation, and Lipid Production in Diatoms (Bacillariophyta).</title>
        <authorList>
            <person name="Roberts W.R."/>
            <person name="Downey K.M."/>
            <person name="Ruck E.C."/>
            <person name="Traller J.C."/>
            <person name="Alverson A.J."/>
        </authorList>
    </citation>
    <scope>NUCLEOTIDE SEQUENCE [LARGE SCALE GENOMIC DNA]</scope>
    <source>
        <strain evidence="1 2">CCMP332</strain>
    </source>
</reference>
<protein>
    <recommendedName>
        <fullName evidence="3">Mitochondrial glycoprotein</fullName>
    </recommendedName>
</protein>
<dbReference type="InterPro" id="IPR003428">
    <property type="entry name" value="MAM33"/>
</dbReference>
<keyword evidence="2" id="KW-1185">Reference proteome</keyword>
<dbReference type="SUPFAM" id="SSF54529">
    <property type="entry name" value="Mitochondrial glycoprotein MAM33-like"/>
    <property type="match status" value="1"/>
</dbReference>
<dbReference type="EMBL" id="JABMIG020000015">
    <property type="protein sequence ID" value="KAL3803181.1"/>
    <property type="molecule type" value="Genomic_DNA"/>
</dbReference>